<evidence type="ECO:0000256" key="2">
    <source>
        <dbReference type="ARBA" id="ARBA00022679"/>
    </source>
</evidence>
<reference evidence="5" key="2">
    <citation type="journal article" date="2021" name="PeerJ">
        <title>Extensive microbial diversity within the chicken gut microbiome revealed by metagenomics and culture.</title>
        <authorList>
            <person name="Gilroy R."/>
            <person name="Ravi A."/>
            <person name="Getino M."/>
            <person name="Pursley I."/>
            <person name="Horton D.L."/>
            <person name="Alikhan N.F."/>
            <person name="Baker D."/>
            <person name="Gharbi K."/>
            <person name="Hall N."/>
            <person name="Watson M."/>
            <person name="Adriaenssens E.M."/>
            <person name="Foster-Nyarko E."/>
            <person name="Jarju S."/>
            <person name="Secka A."/>
            <person name="Antonio M."/>
            <person name="Oren A."/>
            <person name="Chaudhuri R.R."/>
            <person name="La Ragione R."/>
            <person name="Hildebrand F."/>
            <person name="Pallen M.J."/>
        </authorList>
    </citation>
    <scope>NUCLEOTIDE SEQUENCE</scope>
    <source>
        <strain evidence="5">35461</strain>
    </source>
</reference>
<dbReference type="SMART" id="SM00563">
    <property type="entry name" value="PlsC"/>
    <property type="match status" value="1"/>
</dbReference>
<evidence type="ECO:0000259" key="4">
    <source>
        <dbReference type="SMART" id="SM00563"/>
    </source>
</evidence>
<reference evidence="5" key="1">
    <citation type="submission" date="2020-10" db="EMBL/GenBank/DDBJ databases">
        <authorList>
            <person name="Gilroy R."/>
        </authorList>
    </citation>
    <scope>NUCLEOTIDE SEQUENCE</scope>
    <source>
        <strain evidence="5">35461</strain>
    </source>
</reference>
<dbReference type="AlphaFoldDB" id="A0A9D1NMN1"/>
<dbReference type="SUPFAM" id="SSF69593">
    <property type="entry name" value="Glycerol-3-phosphate (1)-acyltransferase"/>
    <property type="match status" value="1"/>
</dbReference>
<dbReference type="EMBL" id="DVOR01000047">
    <property type="protein sequence ID" value="HIV08765.1"/>
    <property type="molecule type" value="Genomic_DNA"/>
</dbReference>
<feature type="domain" description="Phospholipid/glycerol acyltransferase" evidence="4">
    <location>
        <begin position="96"/>
        <end position="215"/>
    </location>
</feature>
<dbReference type="CDD" id="cd07989">
    <property type="entry name" value="LPLAT_AGPAT-like"/>
    <property type="match status" value="1"/>
</dbReference>
<organism evidence="5 6">
    <name type="scientific">Candidatus Spyradenecus faecavium</name>
    <dbReference type="NCBI Taxonomy" id="2840947"/>
    <lineage>
        <taxon>Bacteria</taxon>
        <taxon>Pseudomonadati</taxon>
        <taxon>Lentisphaerota</taxon>
        <taxon>Lentisphaeria</taxon>
        <taxon>Lentisphaerales</taxon>
        <taxon>Lentisphaeraceae</taxon>
        <taxon>Lentisphaeraceae incertae sedis</taxon>
        <taxon>Candidatus Spyradenecus</taxon>
    </lineage>
</organism>
<protein>
    <submittedName>
        <fullName evidence="5">1-acyl-sn-glycerol-3-phosphate acyltransferase</fullName>
    </submittedName>
</protein>
<comment type="caution">
    <text evidence="5">The sequence shown here is derived from an EMBL/GenBank/DDBJ whole genome shotgun (WGS) entry which is preliminary data.</text>
</comment>
<comment type="pathway">
    <text evidence="1">Lipid metabolism.</text>
</comment>
<keyword evidence="3 5" id="KW-0012">Acyltransferase</keyword>
<dbReference type="InterPro" id="IPR002123">
    <property type="entry name" value="Plipid/glycerol_acylTrfase"/>
</dbReference>
<dbReference type="Pfam" id="PF01553">
    <property type="entry name" value="Acyltransferase"/>
    <property type="match status" value="1"/>
</dbReference>
<sequence length="275" mass="30595">MREIKTFLKEFAETGAYRTPPEHLGRPRKNGTLTSLTFNVRALLGSMARGSWLAAQGKFDDERWAECGFHLFWETERMGTEVILEGFDKLKGIGPAVIVSNHMSLYETFAFPPLLLGFFDDVAIVLKESLLKLPFLGRTFGTRKTIPVGRADPRQDLKTVLEHGEKFIREDKAAVILYPQGTRQPFFDCHHFNTLGVKLAQNAGVPVVPVAGQTTFLGVGKITKDFGPVDTSVPVRFACGPVLEVTRATAKAVQAQCVDFIASKLEEWGKLEVRR</sequence>
<name>A0A9D1NMN1_9BACT</name>
<dbReference type="PANTHER" id="PTHR10434">
    <property type="entry name" value="1-ACYL-SN-GLYCEROL-3-PHOSPHATE ACYLTRANSFERASE"/>
    <property type="match status" value="1"/>
</dbReference>
<dbReference type="GO" id="GO:0003841">
    <property type="term" value="F:1-acylglycerol-3-phosphate O-acyltransferase activity"/>
    <property type="evidence" value="ECO:0007669"/>
    <property type="project" value="TreeGrafter"/>
</dbReference>
<dbReference type="GO" id="GO:0006654">
    <property type="term" value="P:phosphatidic acid biosynthetic process"/>
    <property type="evidence" value="ECO:0007669"/>
    <property type="project" value="TreeGrafter"/>
</dbReference>
<evidence type="ECO:0000256" key="1">
    <source>
        <dbReference type="ARBA" id="ARBA00005189"/>
    </source>
</evidence>
<gene>
    <name evidence="5" type="ORF">IAC79_01450</name>
</gene>
<evidence type="ECO:0000313" key="5">
    <source>
        <dbReference type="EMBL" id="HIV08765.1"/>
    </source>
</evidence>
<dbReference type="Proteomes" id="UP000886845">
    <property type="component" value="Unassembled WGS sequence"/>
</dbReference>
<proteinExistence type="predicted"/>
<evidence type="ECO:0000313" key="6">
    <source>
        <dbReference type="Proteomes" id="UP000886845"/>
    </source>
</evidence>
<accession>A0A9D1NMN1</accession>
<dbReference type="PANTHER" id="PTHR10434:SF40">
    <property type="entry name" value="1-ACYL-SN-GLYCEROL-3-PHOSPHATE ACYLTRANSFERASE"/>
    <property type="match status" value="1"/>
</dbReference>
<keyword evidence="2" id="KW-0808">Transferase</keyword>
<evidence type="ECO:0000256" key="3">
    <source>
        <dbReference type="ARBA" id="ARBA00023315"/>
    </source>
</evidence>